<evidence type="ECO:0000256" key="2">
    <source>
        <dbReference type="SAM" id="Phobius"/>
    </source>
</evidence>
<dbReference type="GeneID" id="119745959"/>
<dbReference type="OMA" id="GWIHRIV"/>
<feature type="transmembrane region" description="Helical" evidence="2">
    <location>
        <begin position="162"/>
        <end position="190"/>
    </location>
</feature>
<evidence type="ECO:0000256" key="1">
    <source>
        <dbReference type="SAM" id="MobiDB-lite"/>
    </source>
</evidence>
<dbReference type="Pfam" id="PF15052">
    <property type="entry name" value="TMEM169"/>
    <property type="match status" value="1"/>
</dbReference>
<protein>
    <recommendedName>
        <fullName evidence="5">Transmembrane protein 169</fullName>
    </recommendedName>
</protein>
<dbReference type="AlphaFoldDB" id="A0A914BSM1"/>
<feature type="compositionally biased region" description="Low complexity" evidence="1">
    <location>
        <begin position="40"/>
        <end position="51"/>
    </location>
</feature>
<name>A0A914BSM1_PATMI</name>
<keyword evidence="2" id="KW-1133">Transmembrane helix</keyword>
<sequence>MPKAPLNKHVKFESIDNCVADSPESNVQDGQQGGAGQCHGTSSTRGGCSSRLPNEEIEIHIEDENGVRQPYHQHDQITEHCSGCHMLGQPHKHQRVTTADQPDDDDDDDDGCRYSPQQGPHIILLTIICIPFVFLTALVVTCYLGVLTWYNIFLYYYDERGWIHRIVVCPLLILSFPPIILTTALGISLYSSVQQLSWYLTSWRTSVTDLEKGFYAWLCLHLGLQDCSPYEVITLEDDDEDGLGRTISHAVSPV</sequence>
<feature type="region of interest" description="Disordered" evidence="1">
    <location>
        <begin position="21"/>
        <end position="51"/>
    </location>
</feature>
<accession>A0A914BSM1</accession>
<feature type="compositionally biased region" description="Acidic residues" evidence="1">
    <location>
        <begin position="101"/>
        <end position="110"/>
    </location>
</feature>
<proteinExistence type="predicted"/>
<evidence type="ECO:0008006" key="5">
    <source>
        <dbReference type="Google" id="ProtNLM"/>
    </source>
</evidence>
<keyword evidence="4" id="KW-1185">Reference proteome</keyword>
<organism evidence="3 4">
    <name type="scientific">Patiria miniata</name>
    <name type="common">Bat star</name>
    <name type="synonym">Asterina miniata</name>
    <dbReference type="NCBI Taxonomy" id="46514"/>
    <lineage>
        <taxon>Eukaryota</taxon>
        <taxon>Metazoa</taxon>
        <taxon>Echinodermata</taxon>
        <taxon>Eleutherozoa</taxon>
        <taxon>Asterozoa</taxon>
        <taxon>Asteroidea</taxon>
        <taxon>Valvatacea</taxon>
        <taxon>Valvatida</taxon>
        <taxon>Asterinidae</taxon>
        <taxon>Patiria</taxon>
    </lineage>
</organism>
<dbReference type="Proteomes" id="UP000887568">
    <property type="component" value="Unplaced"/>
</dbReference>
<dbReference type="EnsemblMetazoa" id="XM_038222678.1">
    <property type="protein sequence ID" value="XP_038078606.1"/>
    <property type="gene ID" value="LOC119745959"/>
</dbReference>
<dbReference type="PANTHER" id="PTHR31777:SF0">
    <property type="entry name" value="TRANSMEMBRANE PROTEIN 169"/>
    <property type="match status" value="1"/>
</dbReference>
<evidence type="ECO:0000313" key="3">
    <source>
        <dbReference type="EnsemblMetazoa" id="XP_038078606.1"/>
    </source>
</evidence>
<reference evidence="3" key="1">
    <citation type="submission" date="2022-11" db="UniProtKB">
        <authorList>
            <consortium name="EnsemblMetazoa"/>
        </authorList>
    </citation>
    <scope>IDENTIFICATION</scope>
</reference>
<dbReference type="RefSeq" id="XP_038078606.1">
    <property type="nucleotide sequence ID" value="XM_038222678.1"/>
</dbReference>
<dbReference type="PANTHER" id="PTHR31777">
    <property type="entry name" value="TRANSMEMBRANE PROTEIN 169"/>
    <property type="match status" value="1"/>
</dbReference>
<dbReference type="OrthoDB" id="10066407at2759"/>
<evidence type="ECO:0000313" key="4">
    <source>
        <dbReference type="Proteomes" id="UP000887568"/>
    </source>
</evidence>
<keyword evidence="2" id="KW-0812">Transmembrane</keyword>
<keyword evidence="2" id="KW-0472">Membrane</keyword>
<feature type="transmembrane region" description="Helical" evidence="2">
    <location>
        <begin position="122"/>
        <end position="150"/>
    </location>
</feature>
<feature type="region of interest" description="Disordered" evidence="1">
    <location>
        <begin position="92"/>
        <end position="112"/>
    </location>
</feature>
<dbReference type="InterPro" id="IPR029386">
    <property type="entry name" value="TMEM169"/>
</dbReference>